<dbReference type="InterPro" id="IPR029045">
    <property type="entry name" value="ClpP/crotonase-like_dom_sf"/>
</dbReference>
<protein>
    <recommendedName>
        <fullName evidence="2">3-hydroxyisobutyryl-CoA hydrolase</fullName>
        <ecNumber evidence="2">3.1.2.4</ecNumber>
    </recommendedName>
</protein>
<dbReference type="PANTHER" id="PTHR43176">
    <property type="entry name" value="3-HYDROXYISOBUTYRYL-COA HYDROLASE-RELATED"/>
    <property type="match status" value="1"/>
</dbReference>
<reference evidence="5 6" key="1">
    <citation type="journal article" date="2017" name="Eur. J. Clin. Microbiol. Infect. Dis.">
        <title>Uncommonly isolated clinical Pseudomonas: identification and phylogenetic assignation.</title>
        <authorList>
            <person name="Mulet M."/>
            <person name="Gomila M."/>
            <person name="Ramirez A."/>
            <person name="Cardew S."/>
            <person name="Moore E.R."/>
            <person name="Lalucat J."/>
            <person name="Garcia-Valdes E."/>
        </authorList>
    </citation>
    <scope>NUCLEOTIDE SEQUENCE [LARGE SCALE GENOMIC DNA]</scope>
    <source>
        <strain evidence="5 6">SD129</strain>
    </source>
</reference>
<dbReference type="Gene3D" id="3.90.226.10">
    <property type="entry name" value="2-enoyl-CoA Hydratase, Chain A, domain 1"/>
    <property type="match status" value="1"/>
</dbReference>
<evidence type="ECO:0000256" key="2">
    <source>
        <dbReference type="ARBA" id="ARBA00011915"/>
    </source>
</evidence>
<dbReference type="PANTHER" id="PTHR43176:SF3">
    <property type="entry name" value="3-HYDROXYISOBUTYRYL-COA HYDROLASE, MITOCHONDRIAL"/>
    <property type="match status" value="1"/>
</dbReference>
<dbReference type="AlphaFoldDB" id="A0A5R9Q916"/>
<dbReference type="GO" id="GO:0003860">
    <property type="term" value="F:3-hydroxyisobutyryl-CoA hydrolase activity"/>
    <property type="evidence" value="ECO:0007669"/>
    <property type="project" value="UniProtKB-EC"/>
</dbReference>
<dbReference type="EC" id="3.1.2.4" evidence="2"/>
<evidence type="ECO:0000313" key="6">
    <source>
        <dbReference type="Proteomes" id="UP000306753"/>
    </source>
</evidence>
<dbReference type="EMBL" id="QLAG01000038">
    <property type="protein sequence ID" value="TLX61627.1"/>
    <property type="molecule type" value="Genomic_DNA"/>
</dbReference>
<dbReference type="NCBIfam" id="NF004127">
    <property type="entry name" value="PRK05617.1"/>
    <property type="match status" value="1"/>
</dbReference>
<evidence type="ECO:0000313" key="5">
    <source>
        <dbReference type="EMBL" id="TLX61627.1"/>
    </source>
</evidence>
<gene>
    <name evidence="5" type="ORF">DN820_20275</name>
</gene>
<dbReference type="GO" id="GO:0016853">
    <property type="term" value="F:isomerase activity"/>
    <property type="evidence" value="ECO:0007669"/>
    <property type="project" value="UniProtKB-KW"/>
</dbReference>
<organism evidence="5 6">
    <name type="scientific">Stutzerimonas nosocomialis</name>
    <dbReference type="NCBI Taxonomy" id="1056496"/>
    <lineage>
        <taxon>Bacteria</taxon>
        <taxon>Pseudomonadati</taxon>
        <taxon>Pseudomonadota</taxon>
        <taxon>Gammaproteobacteria</taxon>
        <taxon>Pseudomonadales</taxon>
        <taxon>Pseudomonadaceae</taxon>
        <taxon>Stutzerimonas</taxon>
    </lineage>
</organism>
<feature type="domain" description="Enoyl-CoA hydratase/isomerase" evidence="4">
    <location>
        <begin position="17"/>
        <end position="344"/>
    </location>
</feature>
<comment type="catalytic activity">
    <reaction evidence="1">
        <text>3-hydroxy-2-methylpropanoyl-CoA + H2O = 3-hydroxy-2-methylpropanoate + CoA + H(+)</text>
        <dbReference type="Rhea" id="RHEA:20888"/>
        <dbReference type="ChEBI" id="CHEBI:11805"/>
        <dbReference type="ChEBI" id="CHEBI:15377"/>
        <dbReference type="ChEBI" id="CHEBI:15378"/>
        <dbReference type="ChEBI" id="CHEBI:57287"/>
        <dbReference type="ChEBI" id="CHEBI:57340"/>
        <dbReference type="EC" id="3.1.2.4"/>
    </reaction>
</comment>
<keyword evidence="5" id="KW-0413">Isomerase</keyword>
<accession>A0A5R9Q916</accession>
<sequence>MNTAEAPIRSEVRDSVAHLILDRPAGLNALTLEMVCQLHAHLQAWEPDPAVRVIVLRGTGDKAFCAGGDVRALYESHRAGSDMHERFFRDEYALDQYIHRYPKPIVALMDGFTLGGGMGLAQGARLRLVTERSQLGMPETAIGFFPDVGASYFLPRLPGQLGLYLALTGTRVGAADALYCGLADGYLASDALAGLDETLAHLHETDGMARLFEHHLRRELPDPPLATLQPAIDEHFAAGDVASILQSLEGERHPPYRPWAQDTLALLHSRSPLALVVTHELQRRGAERDLAGCFEMEQHVGALWFEHGDIGEGVRAMLVDKDKKPRWRYQRLEQVTAEQVEHFFDGL</sequence>
<dbReference type="RefSeq" id="WP_138412750.1">
    <property type="nucleotide sequence ID" value="NZ_QLAG01000038.1"/>
</dbReference>
<dbReference type="InterPro" id="IPR045004">
    <property type="entry name" value="ECH_dom"/>
</dbReference>
<dbReference type="Pfam" id="PF16113">
    <property type="entry name" value="ECH_2"/>
    <property type="match status" value="1"/>
</dbReference>
<evidence type="ECO:0000256" key="1">
    <source>
        <dbReference type="ARBA" id="ARBA00001709"/>
    </source>
</evidence>
<evidence type="ECO:0000256" key="3">
    <source>
        <dbReference type="ARBA" id="ARBA00022801"/>
    </source>
</evidence>
<keyword evidence="6" id="KW-1185">Reference proteome</keyword>
<dbReference type="SUPFAM" id="SSF52096">
    <property type="entry name" value="ClpP/crotonase"/>
    <property type="match status" value="1"/>
</dbReference>
<evidence type="ECO:0000259" key="4">
    <source>
        <dbReference type="Pfam" id="PF16113"/>
    </source>
</evidence>
<dbReference type="InterPro" id="IPR032259">
    <property type="entry name" value="HIBYL-CoA-H"/>
</dbReference>
<comment type="caution">
    <text evidence="5">The sequence shown here is derived from an EMBL/GenBank/DDBJ whole genome shotgun (WGS) entry which is preliminary data.</text>
</comment>
<dbReference type="GO" id="GO:0006574">
    <property type="term" value="P:L-valine catabolic process"/>
    <property type="evidence" value="ECO:0007669"/>
    <property type="project" value="TreeGrafter"/>
</dbReference>
<name>A0A5R9Q916_9GAMM</name>
<proteinExistence type="predicted"/>
<keyword evidence="3" id="KW-0378">Hydrolase</keyword>
<dbReference type="Proteomes" id="UP000306753">
    <property type="component" value="Unassembled WGS sequence"/>
</dbReference>
<dbReference type="CDD" id="cd06558">
    <property type="entry name" value="crotonase-like"/>
    <property type="match status" value="1"/>
</dbReference>